<accession>U5NZJ2</accession>
<feature type="domain" description="Bacterial type II secretion system protein E" evidence="3">
    <location>
        <begin position="262"/>
        <end position="468"/>
    </location>
</feature>
<dbReference type="SUPFAM" id="SSF52540">
    <property type="entry name" value="P-loop containing nucleoside triphosphate hydrolases"/>
    <property type="match status" value="1"/>
</dbReference>
<keyword evidence="4" id="KW-0614">Plasmid</keyword>
<dbReference type="CDD" id="cd01130">
    <property type="entry name" value="VirB11-like_ATPase"/>
    <property type="match status" value="1"/>
</dbReference>
<comment type="similarity">
    <text evidence="1">Belongs to the GSP E family.</text>
</comment>
<feature type="region of interest" description="Disordered" evidence="2">
    <location>
        <begin position="1"/>
        <end position="62"/>
    </location>
</feature>
<sequence length="544" mass="59968">MSKRNDETPTQIDLEDAPFLQPVTRKPRTADTRIPRSASSHLTRPLGAKTASAAPTEDTTPAVPQVRAVPVVPEMPAVPVEPVDPVLRAARRTPAETAQAHTDQASWWKIIESLRSRAADRQANELGQRPGISEEEREAVGRAAISEVLEEYMREQMATLGRDGRWSPEQQANAQKAVFDQMFRLGRFQALVDEPDVENIHVNGCDDVWVERAGGRWEQRPPVADSDEQLMADLQFLASRAGEEARPFTSAHPDLDMDLLGSVRLAALAPPIVPRPSAVFRIHRYVNISLEEMVEMGNLSKDAAEFLTACVRAGKTIVIAGFGGAGKTTLMRALAGKIDPHEQIVTIEKERELHLHELEGRAVMPYALQYRPGSGERAADGTQVGEYTLEKAMEKALRLNSQRILVGEVRGPEITAMIQAMQTGAGTFCTTHAFDPDDAIDRLAGLGMARFGEAYMARQLGHHLDVVVQMEKLRMPDGTSKRKLTWISEVTPGEGDRKVSTKPLFRLDSLTDEYARPVGPPGDERFRADLEAAGFEMTRLGGRL</sequence>
<dbReference type="Pfam" id="PF00437">
    <property type="entry name" value="T2SSE"/>
    <property type="match status" value="1"/>
</dbReference>
<dbReference type="GO" id="GO:0016887">
    <property type="term" value="F:ATP hydrolysis activity"/>
    <property type="evidence" value="ECO:0007669"/>
    <property type="project" value="InterPro"/>
</dbReference>
<dbReference type="AlphaFoldDB" id="U5NZJ2"/>
<evidence type="ECO:0000259" key="3">
    <source>
        <dbReference type="Pfam" id="PF00437"/>
    </source>
</evidence>
<proteinExistence type="inferred from homology"/>
<evidence type="ECO:0000256" key="1">
    <source>
        <dbReference type="ARBA" id="ARBA00006611"/>
    </source>
</evidence>
<dbReference type="InterPro" id="IPR027417">
    <property type="entry name" value="P-loop_NTPase"/>
</dbReference>
<geneLocation type="plasmid" evidence="4">
    <name>pLMV7</name>
</geneLocation>
<dbReference type="InterPro" id="IPR001482">
    <property type="entry name" value="T2SS/T4SS_dom"/>
</dbReference>
<gene>
    <name evidence="4" type="ORF">LMV7_p00370</name>
</gene>
<dbReference type="RefSeq" id="WP_023190095.1">
    <property type="nucleotide sequence ID" value="NC_022599.1"/>
</dbReference>
<dbReference type="EMBL" id="KF577591">
    <property type="protein sequence ID" value="AGY35459.1"/>
    <property type="molecule type" value="Genomic_DNA"/>
</dbReference>
<evidence type="ECO:0000256" key="2">
    <source>
        <dbReference type="SAM" id="MobiDB-lite"/>
    </source>
</evidence>
<name>U5NZJ2_9MICC</name>
<protein>
    <submittedName>
        <fullName evidence="4">Type II secretion system protein E</fullName>
    </submittedName>
</protein>
<dbReference type="InterPro" id="IPR050921">
    <property type="entry name" value="T4SS_GSP_E_ATPase"/>
</dbReference>
<dbReference type="PANTHER" id="PTHR30486">
    <property type="entry name" value="TWITCHING MOTILITY PROTEIN PILT"/>
    <property type="match status" value="1"/>
</dbReference>
<dbReference type="Gene3D" id="3.30.450.380">
    <property type="match status" value="1"/>
</dbReference>
<organism evidence="4">
    <name type="scientific">Micrococcus sp. V7</name>
    <dbReference type="NCBI Taxonomy" id="404582"/>
    <lineage>
        <taxon>Bacteria</taxon>
        <taxon>Bacillati</taxon>
        <taxon>Actinomycetota</taxon>
        <taxon>Actinomycetes</taxon>
        <taxon>Micrococcales</taxon>
        <taxon>Micrococcaceae</taxon>
        <taxon>Micrococcus</taxon>
    </lineage>
</organism>
<dbReference type="Gene3D" id="3.40.50.300">
    <property type="entry name" value="P-loop containing nucleotide triphosphate hydrolases"/>
    <property type="match status" value="1"/>
</dbReference>
<dbReference type="PANTHER" id="PTHR30486:SF6">
    <property type="entry name" value="TYPE IV PILUS RETRACTATION ATPASE PILT"/>
    <property type="match status" value="1"/>
</dbReference>
<evidence type="ECO:0000313" key="4">
    <source>
        <dbReference type="EMBL" id="AGY35459.1"/>
    </source>
</evidence>
<reference evidence="4" key="1">
    <citation type="journal article" date="2013" name="Genome Announc.">
        <title>First complete sequence of a giant linear plasmid from a micrococcus strain isolated from an extremely high-altitude lake.</title>
        <authorList>
            <person name="Dib J.R."/>
            <person name="Schuldes J."/>
            <person name="Thurmer A."/>
            <person name="Farias M.E."/>
            <person name="Daniel R."/>
            <person name="Meinhardt F."/>
        </authorList>
    </citation>
    <scope>NUCLEOTIDE SEQUENCE</scope>
    <source>
        <strain evidence="4">V7</strain>
        <plasmid evidence="4">pLMV7</plasmid>
    </source>
</reference>